<dbReference type="InterPro" id="IPR025364">
    <property type="entry name" value="DUF4268"/>
</dbReference>
<evidence type="ECO:0000313" key="3">
    <source>
        <dbReference type="Proteomes" id="UP000311605"/>
    </source>
</evidence>
<dbReference type="InterPro" id="IPR011856">
    <property type="entry name" value="tRNA_endonuc-like_dom_sf"/>
</dbReference>
<dbReference type="Gene3D" id="3.40.1350.10">
    <property type="match status" value="1"/>
</dbReference>
<name>A0A5C4XAL9_9HYPH</name>
<proteinExistence type="predicted"/>
<feature type="domain" description="DUF4268" evidence="1">
    <location>
        <begin position="228"/>
        <end position="362"/>
    </location>
</feature>
<dbReference type="RefSeq" id="WP_139679007.1">
    <property type="nucleotide sequence ID" value="NZ_VDMN01000008.1"/>
</dbReference>
<reference evidence="2 3" key="1">
    <citation type="submission" date="2019-06" db="EMBL/GenBank/DDBJ databases">
        <title>The draft genome of Rhizobium smilacinae PTYR-5.</title>
        <authorList>
            <person name="Liu L."/>
            <person name="Li L."/>
            <person name="Zhang X."/>
        </authorList>
    </citation>
    <scope>NUCLEOTIDE SEQUENCE [LARGE SCALE GENOMIC DNA]</scope>
    <source>
        <strain evidence="2 3">PTYR-5</strain>
    </source>
</reference>
<dbReference type="Proteomes" id="UP000311605">
    <property type="component" value="Unassembled WGS sequence"/>
</dbReference>
<evidence type="ECO:0000313" key="2">
    <source>
        <dbReference type="EMBL" id="TNM60545.1"/>
    </source>
</evidence>
<gene>
    <name evidence="2" type="ORF">FHP24_25220</name>
</gene>
<dbReference type="Pfam" id="PF14088">
    <property type="entry name" value="DUF4268"/>
    <property type="match status" value="1"/>
</dbReference>
<accession>A0A5C4XAL9</accession>
<dbReference type="EMBL" id="VDMN01000008">
    <property type="protein sequence ID" value="TNM60545.1"/>
    <property type="molecule type" value="Genomic_DNA"/>
</dbReference>
<comment type="caution">
    <text evidence="2">The sequence shown here is derived from an EMBL/GenBank/DDBJ whole genome shotgun (WGS) entry which is preliminary data.</text>
</comment>
<dbReference type="AlphaFoldDB" id="A0A5C4XAL9"/>
<sequence length="369" mass="42851">MFKIEKDQNRIEKLKPRSFSELGFRERAHLQEWLANKPDALGEELLIIQKEFAGFSDTSERLDLLAIDKQGSLVIIENKLDDTGRDVTWQAMKYASYCSRLTKDDIRQIFQSYLDRHSFGAKAEDELCAFLDADEYQDVVLNKGVTQRIMLVAANFRKEVTSTVLWLSSFKLRIQCFRVTPFSRGDDLFLTIDQIIPTKDAEDFMIGLANKAQDEVEGVEAEKTRYTLRREFWSSLLAVINPRTDLFRTVAPGIRNWLSVNTGRRGISLALVVRRERARVEIYIDVGSKESNEELFDTLIRDRAEIEESYGETLTWERLDDKRACRIKGERPGNVFDREQWPEIIDYMVDAVIRLDRTFRDRLAALPAK</sequence>
<evidence type="ECO:0000259" key="1">
    <source>
        <dbReference type="Pfam" id="PF14088"/>
    </source>
</evidence>
<protein>
    <submittedName>
        <fullName evidence="2">DUF4268 domain-containing protein</fullName>
    </submittedName>
</protein>
<dbReference type="OrthoDB" id="570199at2"/>
<dbReference type="GO" id="GO:0003676">
    <property type="term" value="F:nucleic acid binding"/>
    <property type="evidence" value="ECO:0007669"/>
    <property type="project" value="InterPro"/>
</dbReference>
<organism evidence="2 3">
    <name type="scientific">Aliirhizobium smilacinae</name>
    <dbReference type="NCBI Taxonomy" id="1395944"/>
    <lineage>
        <taxon>Bacteria</taxon>
        <taxon>Pseudomonadati</taxon>
        <taxon>Pseudomonadota</taxon>
        <taxon>Alphaproteobacteria</taxon>
        <taxon>Hyphomicrobiales</taxon>
        <taxon>Rhizobiaceae</taxon>
        <taxon>Aliirhizobium</taxon>
    </lineage>
</organism>
<keyword evidence="3" id="KW-1185">Reference proteome</keyword>